<dbReference type="InterPro" id="IPR015943">
    <property type="entry name" value="WD40/YVTN_repeat-like_dom_sf"/>
</dbReference>
<evidence type="ECO:0000313" key="1">
    <source>
        <dbReference type="EMBL" id="AIE86226.1"/>
    </source>
</evidence>
<dbReference type="InterPro" id="IPR051200">
    <property type="entry name" value="Host-pathogen_enzymatic-act"/>
</dbReference>
<dbReference type="STRING" id="661478.OP10G_2858"/>
<dbReference type="AlphaFoldDB" id="A0A068NS08"/>
<protein>
    <submittedName>
        <fullName evidence="1">YVTN beta-propeller repeat-containing protein</fullName>
    </submittedName>
</protein>
<gene>
    <name evidence="1" type="ORF">OP10G_2858</name>
</gene>
<sequence>MTTLALAFVALLTPPAPNYSVIQKIAIGGEGGWDYLTMDSKARRLYISRGTHVMVLDVDRGQLVGDIPDTPGVHGVAVASKAGKGYSSNGRDDTVTVFDLTTLKALKRVKVGNRPDAIFYDPASDRVFTFNAGSTDTTAIDVKTDTVAGSVKLDGKPEFPQVDAHGNLFVNIEDKSEIQKLDTKALKVTGSWPLAPAEEPSGLALDVRRQVLFSTCSNKLLAISDAKAGKLLGTAPIGEGPDAAAFDPGEGLAFSSNGRDGTLTVVGRLPRGGYGVLQTVTTQVSARTMALDPKTHRIYLIAAQFQTNPDSNNRRRQMVPNSATILVVAPGR</sequence>
<dbReference type="OrthoDB" id="7187796at2"/>
<name>A0A068NS08_FIMGI</name>
<organism evidence="1 2">
    <name type="scientific">Fimbriimonas ginsengisoli Gsoil 348</name>
    <dbReference type="NCBI Taxonomy" id="661478"/>
    <lineage>
        <taxon>Bacteria</taxon>
        <taxon>Bacillati</taxon>
        <taxon>Armatimonadota</taxon>
        <taxon>Fimbriimonadia</taxon>
        <taxon>Fimbriimonadales</taxon>
        <taxon>Fimbriimonadaceae</taxon>
        <taxon>Fimbriimonas</taxon>
    </lineage>
</organism>
<dbReference type="HOGENOM" id="CLU_043515_0_0_0"/>
<proteinExistence type="predicted"/>
<dbReference type="eggNOG" id="COG3391">
    <property type="taxonomic scope" value="Bacteria"/>
</dbReference>
<evidence type="ECO:0000313" key="2">
    <source>
        <dbReference type="Proteomes" id="UP000027982"/>
    </source>
</evidence>
<reference evidence="1 2" key="1">
    <citation type="journal article" date="2014" name="PLoS ONE">
        <title>The first complete genome sequence of the class fimbriimonadia in the phylum armatimonadetes.</title>
        <authorList>
            <person name="Hu Z.Y."/>
            <person name="Wang Y.Z."/>
            <person name="Im W.T."/>
            <person name="Wang S.Y."/>
            <person name="Zhao G.P."/>
            <person name="Zheng H.J."/>
            <person name="Quan Z.X."/>
        </authorList>
    </citation>
    <scope>NUCLEOTIDE SEQUENCE [LARGE SCALE GENOMIC DNA]</scope>
    <source>
        <strain evidence="1">Gsoil 348</strain>
    </source>
</reference>
<dbReference type="SUPFAM" id="SSF51004">
    <property type="entry name" value="C-terminal (heme d1) domain of cytochrome cd1-nitrite reductase"/>
    <property type="match status" value="1"/>
</dbReference>
<dbReference type="InterPro" id="IPR011048">
    <property type="entry name" value="Haem_d1_sf"/>
</dbReference>
<dbReference type="PANTHER" id="PTHR47197:SF3">
    <property type="entry name" value="DIHYDRO-HEME D1 DEHYDROGENASE"/>
    <property type="match status" value="1"/>
</dbReference>
<accession>A0A068NS08</accession>
<dbReference type="RefSeq" id="WP_025225237.1">
    <property type="nucleotide sequence ID" value="NZ_CP007139.1"/>
</dbReference>
<dbReference type="PANTHER" id="PTHR47197">
    <property type="entry name" value="PROTEIN NIRF"/>
    <property type="match status" value="1"/>
</dbReference>
<dbReference type="Gene3D" id="2.130.10.10">
    <property type="entry name" value="YVTN repeat-like/Quinoprotein amine dehydrogenase"/>
    <property type="match status" value="2"/>
</dbReference>
<dbReference type="Proteomes" id="UP000027982">
    <property type="component" value="Chromosome"/>
</dbReference>
<dbReference type="EMBL" id="CP007139">
    <property type="protein sequence ID" value="AIE86226.1"/>
    <property type="molecule type" value="Genomic_DNA"/>
</dbReference>
<dbReference type="KEGG" id="fgi:OP10G_2858"/>
<keyword evidence="2" id="KW-1185">Reference proteome</keyword>